<dbReference type="SUPFAM" id="SSF51445">
    <property type="entry name" value="(Trans)glycosidases"/>
    <property type="match status" value="1"/>
</dbReference>
<dbReference type="RefSeq" id="WP_350245658.1">
    <property type="nucleotide sequence ID" value="NZ_CP158300.1"/>
</dbReference>
<organism evidence="1">
    <name type="scientific">Deinococcus sonorensis KR-87</name>
    <dbReference type="NCBI Taxonomy" id="694439"/>
    <lineage>
        <taxon>Bacteria</taxon>
        <taxon>Thermotogati</taxon>
        <taxon>Deinococcota</taxon>
        <taxon>Deinococci</taxon>
        <taxon>Deinococcales</taxon>
        <taxon>Deinococcaceae</taxon>
        <taxon>Deinococcus</taxon>
    </lineage>
</organism>
<dbReference type="KEGG" id="dsc:ABOD76_20900"/>
<evidence type="ECO:0000313" key="1">
    <source>
        <dbReference type="EMBL" id="XBV87509.1"/>
    </source>
</evidence>
<dbReference type="Gene3D" id="3.20.20.80">
    <property type="entry name" value="Glycosidases"/>
    <property type="match status" value="1"/>
</dbReference>
<dbReference type="EMBL" id="CP158300">
    <property type="protein sequence ID" value="XBV87509.1"/>
    <property type="molecule type" value="Genomic_DNA"/>
</dbReference>
<dbReference type="AlphaFoldDB" id="A0AAU7UHY8"/>
<name>A0AAU7UHY8_9DEIO</name>
<protein>
    <submittedName>
        <fullName evidence="1">Uncharacterized protein</fullName>
    </submittedName>
</protein>
<sequence length="442" mass="48258">MNNSMDSRPFPKRQGTSAHLSGVVCAVYRWLPLALLMGVVGLGEAATVQLASNRPPVPLAAGSLEGYNLGNWMPVVEARDALNVLRPSLLRFPGGNVGDEQDLTEASFVPLKSNWTMLGKPPLLVQTRLFALKPDSHNQPADAAAAVRVTLAQGLPVRYWEIGNEPDLYAEHRGDPSWTPEKYCGAFRDQRAAILQVDPHALIAGPATSQPGPWVEQFIRLCGDVVDLLTWHEYPDNGTLSDEAALASVKRVSDDLAHYQQLLRDPQANPLGHTRTVQTGVTEYSLSWNTNRARHLSDQVAGLWAAEATLRLAEGGAQVATYFALQATGNHGLLDLSGIPRPSYYAMRELTHFQGQALLLQTDDDRLWVHAAQQDRTLTTILINTATEPVPVSLSLTGWQATGAKGFTAETVDQEAPLLRLNPSQLVLPPRSFVRVQFKALP</sequence>
<dbReference type="InterPro" id="IPR017853">
    <property type="entry name" value="GH"/>
</dbReference>
<keyword evidence="1" id="KW-0614">Plasmid</keyword>
<accession>A0AAU7UHY8</accession>
<reference evidence="1" key="1">
    <citation type="submission" date="2024-06" db="EMBL/GenBank/DDBJ databases">
        <title>Draft Genome Sequence of Deinococcus sonorensis Type Strain KR-87, a Biofilm Producing Representative of the Genus Deinococcus.</title>
        <authorList>
            <person name="Boren L.S."/>
            <person name="Grosso R.A."/>
            <person name="Hugenberg-Cox A.N."/>
            <person name="Hill J.T.E."/>
            <person name="Albert C.M."/>
            <person name="Tuohy J.M."/>
        </authorList>
    </citation>
    <scope>NUCLEOTIDE SEQUENCE</scope>
    <source>
        <strain evidence="1">KR-87</strain>
        <plasmid evidence="1">pDson02</plasmid>
    </source>
</reference>
<proteinExistence type="predicted"/>
<geneLocation type="plasmid" evidence="1">
    <name>pDson02</name>
</geneLocation>
<gene>
    <name evidence="1" type="ORF">ABOD76_20900</name>
</gene>